<feature type="non-terminal residue" evidence="3">
    <location>
        <position position="1"/>
    </location>
</feature>
<dbReference type="AlphaFoldDB" id="A0A4S8KX67"/>
<keyword evidence="1" id="KW-0812">Transmembrane</keyword>
<sequence>RVFTASDGAEYKWVLGLTTLELFIITSPATLIAKFHHQKSGVLNPNRVWAHLEIYPAGQHITNEIFLTFIYVEQI</sequence>
<proteinExistence type="predicted"/>
<feature type="domain" description="DUF6593" evidence="2">
    <location>
        <begin position="1"/>
        <end position="74"/>
    </location>
</feature>
<name>A0A4S8KX67_DENBC</name>
<organism evidence="3 4">
    <name type="scientific">Dendrothele bispora (strain CBS 962.96)</name>
    <dbReference type="NCBI Taxonomy" id="1314807"/>
    <lineage>
        <taxon>Eukaryota</taxon>
        <taxon>Fungi</taxon>
        <taxon>Dikarya</taxon>
        <taxon>Basidiomycota</taxon>
        <taxon>Agaricomycotina</taxon>
        <taxon>Agaricomycetes</taxon>
        <taxon>Agaricomycetidae</taxon>
        <taxon>Agaricales</taxon>
        <taxon>Agaricales incertae sedis</taxon>
        <taxon>Dendrothele</taxon>
    </lineage>
</organism>
<evidence type="ECO:0000313" key="4">
    <source>
        <dbReference type="Proteomes" id="UP000297245"/>
    </source>
</evidence>
<dbReference type="EMBL" id="ML179905">
    <property type="protein sequence ID" value="THU80433.1"/>
    <property type="molecule type" value="Genomic_DNA"/>
</dbReference>
<gene>
    <name evidence="3" type="ORF">K435DRAFT_695707</name>
</gene>
<evidence type="ECO:0000256" key="1">
    <source>
        <dbReference type="SAM" id="Phobius"/>
    </source>
</evidence>
<keyword evidence="1" id="KW-0472">Membrane</keyword>
<evidence type="ECO:0000313" key="3">
    <source>
        <dbReference type="EMBL" id="THU80433.1"/>
    </source>
</evidence>
<dbReference type="InterPro" id="IPR046528">
    <property type="entry name" value="DUF6593"/>
</dbReference>
<dbReference type="Proteomes" id="UP000297245">
    <property type="component" value="Unassembled WGS sequence"/>
</dbReference>
<protein>
    <recommendedName>
        <fullName evidence="2">DUF6593 domain-containing protein</fullName>
    </recommendedName>
</protein>
<accession>A0A4S8KX67</accession>
<dbReference type="OrthoDB" id="3360976at2759"/>
<reference evidence="3 4" key="1">
    <citation type="journal article" date="2019" name="Nat. Ecol. Evol.">
        <title>Megaphylogeny resolves global patterns of mushroom evolution.</title>
        <authorList>
            <person name="Varga T."/>
            <person name="Krizsan K."/>
            <person name="Foldi C."/>
            <person name="Dima B."/>
            <person name="Sanchez-Garcia M."/>
            <person name="Sanchez-Ramirez S."/>
            <person name="Szollosi G.J."/>
            <person name="Szarkandi J.G."/>
            <person name="Papp V."/>
            <person name="Albert L."/>
            <person name="Andreopoulos W."/>
            <person name="Angelini C."/>
            <person name="Antonin V."/>
            <person name="Barry K.W."/>
            <person name="Bougher N.L."/>
            <person name="Buchanan P."/>
            <person name="Buyck B."/>
            <person name="Bense V."/>
            <person name="Catcheside P."/>
            <person name="Chovatia M."/>
            <person name="Cooper J."/>
            <person name="Damon W."/>
            <person name="Desjardin D."/>
            <person name="Finy P."/>
            <person name="Geml J."/>
            <person name="Haridas S."/>
            <person name="Hughes K."/>
            <person name="Justo A."/>
            <person name="Karasinski D."/>
            <person name="Kautmanova I."/>
            <person name="Kiss B."/>
            <person name="Kocsube S."/>
            <person name="Kotiranta H."/>
            <person name="LaButti K.M."/>
            <person name="Lechner B.E."/>
            <person name="Liimatainen K."/>
            <person name="Lipzen A."/>
            <person name="Lukacs Z."/>
            <person name="Mihaltcheva S."/>
            <person name="Morgado L.N."/>
            <person name="Niskanen T."/>
            <person name="Noordeloos M.E."/>
            <person name="Ohm R.A."/>
            <person name="Ortiz-Santana B."/>
            <person name="Ovrebo C."/>
            <person name="Racz N."/>
            <person name="Riley R."/>
            <person name="Savchenko A."/>
            <person name="Shiryaev A."/>
            <person name="Soop K."/>
            <person name="Spirin V."/>
            <person name="Szebenyi C."/>
            <person name="Tomsovsky M."/>
            <person name="Tulloss R.E."/>
            <person name="Uehling J."/>
            <person name="Grigoriev I.V."/>
            <person name="Vagvolgyi C."/>
            <person name="Papp T."/>
            <person name="Martin F.M."/>
            <person name="Miettinen O."/>
            <person name="Hibbett D.S."/>
            <person name="Nagy L.G."/>
        </authorList>
    </citation>
    <scope>NUCLEOTIDE SEQUENCE [LARGE SCALE GENOMIC DNA]</scope>
    <source>
        <strain evidence="3 4">CBS 962.96</strain>
    </source>
</reference>
<keyword evidence="1" id="KW-1133">Transmembrane helix</keyword>
<feature type="transmembrane region" description="Helical" evidence="1">
    <location>
        <begin position="13"/>
        <end position="33"/>
    </location>
</feature>
<keyword evidence="4" id="KW-1185">Reference proteome</keyword>
<dbReference type="Pfam" id="PF20236">
    <property type="entry name" value="DUF6593"/>
    <property type="match status" value="1"/>
</dbReference>
<evidence type="ECO:0000259" key="2">
    <source>
        <dbReference type="Pfam" id="PF20236"/>
    </source>
</evidence>